<organism evidence="11 12">
    <name type="scientific">Porphyridium purpureum</name>
    <name type="common">Red alga</name>
    <name type="synonym">Porphyridium cruentum</name>
    <dbReference type="NCBI Taxonomy" id="35688"/>
    <lineage>
        <taxon>Eukaryota</taxon>
        <taxon>Rhodophyta</taxon>
        <taxon>Bangiophyceae</taxon>
        <taxon>Porphyridiales</taxon>
        <taxon>Porphyridiaceae</taxon>
        <taxon>Porphyridium</taxon>
    </lineage>
</organism>
<dbReference type="PANTHER" id="PTHR12137">
    <property type="entry name" value="CARBOHYDRATE SULFOTRANSFERASE"/>
    <property type="match status" value="1"/>
</dbReference>
<keyword evidence="8" id="KW-0325">Glycoprotein</keyword>
<evidence type="ECO:0000256" key="2">
    <source>
        <dbReference type="ARBA" id="ARBA00006339"/>
    </source>
</evidence>
<keyword evidence="7 10" id="KW-0472">Membrane</keyword>
<feature type="region of interest" description="Disordered" evidence="9">
    <location>
        <begin position="141"/>
        <end position="194"/>
    </location>
</feature>
<evidence type="ECO:0000256" key="4">
    <source>
        <dbReference type="ARBA" id="ARBA00022692"/>
    </source>
</evidence>
<feature type="region of interest" description="Disordered" evidence="9">
    <location>
        <begin position="99"/>
        <end position="118"/>
    </location>
</feature>
<dbReference type="GO" id="GO:0000139">
    <property type="term" value="C:Golgi membrane"/>
    <property type="evidence" value="ECO:0007669"/>
    <property type="project" value="UniProtKB-SubCell"/>
</dbReference>
<dbReference type="InterPro" id="IPR018011">
    <property type="entry name" value="Carb_sulfotrans_8-10"/>
</dbReference>
<comment type="similarity">
    <text evidence="2">Belongs to the sulfotransferase 2 family.</text>
</comment>
<feature type="compositionally biased region" description="Polar residues" evidence="9">
    <location>
        <begin position="99"/>
        <end position="109"/>
    </location>
</feature>
<sequence length="493" mass="55904">MRQYHSDKLRCVYRLDVDRLSSPGLLEVLNANMQPSLPPGAPKYEPTSTLNRAHYSSPRWRSRPVMLFGLFLVCAASFVALSLRSAQFADVSLKVTQNDASSTGRSIENNARGAPVSRIESSGSIAASSFSTTTASAATTYPFTSSSTTNARGHGAFDDESREKAAPRDETRAQAAHSERFTRRSGFDGRRRSQGDAEIFRVDRLAPVQNRFPGHSCLGNMLQMKRSEPPVAVDSNFSRNEANFLGALVLPDFRIVMCSIPKNACSRLRALAVRLMSESQRMEQGAENGQVIYKNPTPKEIKYFIENSLNKQILQELRLLKPRERQSIINDPSWFKVAVVRNPYTRVLSAYLEKILQGKFHFQNAKDVKSIDDWTFEKYVEALITYPNVLNEHFREQATMCAFRYIEYDVIAKIETLRHDLECIGNVSGFGHAVRSGWARNLKSGDSAFDFTTGHESKARTKMTDYYTPELQRKIYERFRVDFEAFDYPYELP</sequence>
<dbReference type="GO" id="GO:0016051">
    <property type="term" value="P:carbohydrate biosynthetic process"/>
    <property type="evidence" value="ECO:0007669"/>
    <property type="project" value="InterPro"/>
</dbReference>
<dbReference type="EMBL" id="VRMN01000004">
    <property type="protein sequence ID" value="KAA8494812.1"/>
    <property type="molecule type" value="Genomic_DNA"/>
</dbReference>
<keyword evidence="4 10" id="KW-0812">Transmembrane</keyword>
<dbReference type="PANTHER" id="PTHR12137:SF54">
    <property type="entry name" value="CARBOHYDRATE SULFOTRANSFERASE"/>
    <property type="match status" value="1"/>
</dbReference>
<evidence type="ECO:0000256" key="5">
    <source>
        <dbReference type="ARBA" id="ARBA00022989"/>
    </source>
</evidence>
<dbReference type="InterPro" id="IPR005331">
    <property type="entry name" value="Sulfotransferase"/>
</dbReference>
<dbReference type="AlphaFoldDB" id="A0A5J4YVC6"/>
<dbReference type="Pfam" id="PF03567">
    <property type="entry name" value="Sulfotransfer_2"/>
    <property type="match status" value="1"/>
</dbReference>
<dbReference type="Proteomes" id="UP000324585">
    <property type="component" value="Unassembled WGS sequence"/>
</dbReference>
<keyword evidence="12" id="KW-1185">Reference proteome</keyword>
<evidence type="ECO:0000256" key="10">
    <source>
        <dbReference type="SAM" id="Phobius"/>
    </source>
</evidence>
<keyword evidence="3 11" id="KW-0808">Transferase</keyword>
<dbReference type="GO" id="GO:0008146">
    <property type="term" value="F:sulfotransferase activity"/>
    <property type="evidence" value="ECO:0007669"/>
    <property type="project" value="InterPro"/>
</dbReference>
<evidence type="ECO:0000256" key="8">
    <source>
        <dbReference type="ARBA" id="ARBA00023180"/>
    </source>
</evidence>
<reference evidence="12" key="1">
    <citation type="journal article" date="2019" name="Nat. Commun.">
        <title>Expansion of phycobilisome linker gene families in mesophilic red algae.</title>
        <authorList>
            <person name="Lee J."/>
            <person name="Kim D."/>
            <person name="Bhattacharya D."/>
            <person name="Yoon H.S."/>
        </authorList>
    </citation>
    <scope>NUCLEOTIDE SEQUENCE [LARGE SCALE GENOMIC DNA]</scope>
    <source>
        <strain evidence="12">CCMP 1328</strain>
    </source>
</reference>
<proteinExistence type="inferred from homology"/>
<feature type="transmembrane region" description="Helical" evidence="10">
    <location>
        <begin position="65"/>
        <end position="83"/>
    </location>
</feature>
<evidence type="ECO:0000256" key="9">
    <source>
        <dbReference type="SAM" id="MobiDB-lite"/>
    </source>
</evidence>
<keyword evidence="6" id="KW-0333">Golgi apparatus</keyword>
<keyword evidence="5 10" id="KW-1133">Transmembrane helix</keyword>
<comment type="caution">
    <text evidence="11">The sequence shown here is derived from an EMBL/GenBank/DDBJ whole genome shotgun (WGS) entry which is preliminary data.</text>
</comment>
<evidence type="ECO:0000313" key="11">
    <source>
        <dbReference type="EMBL" id="KAA8494812.1"/>
    </source>
</evidence>
<accession>A0A5J4YVC6</accession>
<feature type="compositionally biased region" description="Basic and acidic residues" evidence="9">
    <location>
        <begin position="155"/>
        <end position="194"/>
    </location>
</feature>
<name>A0A5J4YVC6_PORPP</name>
<dbReference type="OrthoDB" id="2019940at2759"/>
<evidence type="ECO:0000256" key="1">
    <source>
        <dbReference type="ARBA" id="ARBA00004323"/>
    </source>
</evidence>
<evidence type="ECO:0000256" key="3">
    <source>
        <dbReference type="ARBA" id="ARBA00022679"/>
    </source>
</evidence>
<protein>
    <submittedName>
        <fullName evidence="11">Carbohydrate sulfotransferase 11</fullName>
    </submittedName>
</protein>
<evidence type="ECO:0000313" key="12">
    <source>
        <dbReference type="Proteomes" id="UP000324585"/>
    </source>
</evidence>
<evidence type="ECO:0000256" key="6">
    <source>
        <dbReference type="ARBA" id="ARBA00023034"/>
    </source>
</evidence>
<gene>
    <name evidence="11" type="ORF">FVE85_3053</name>
</gene>
<evidence type="ECO:0000256" key="7">
    <source>
        <dbReference type="ARBA" id="ARBA00023136"/>
    </source>
</evidence>
<comment type="subcellular location">
    <subcellularLocation>
        <location evidence="1">Golgi apparatus membrane</location>
        <topology evidence="1">Single-pass type II membrane protein</topology>
    </subcellularLocation>
</comment>